<sequence>MKTFELEKNIWTEIDFEQMGWHDCFIHAFALDSDAYDDFIQSDLLFDIDYIFKWVLDKDSAHYYFWTAPCALIFREVTNLKIQYASGTSFLPELEISDIKRKEKLYENGHKSWHWQIELVGDSFISFDSAGYKQVVKRPPTYMDRQAFTRTERGGINFDESI</sequence>
<protein>
    <submittedName>
        <fullName evidence="1">Uncharacterized protein</fullName>
    </submittedName>
</protein>
<organism evidence="1 2">
    <name type="scientific">Flavobacterium ginsengiterrae</name>
    <dbReference type="NCBI Taxonomy" id="871695"/>
    <lineage>
        <taxon>Bacteria</taxon>
        <taxon>Pseudomonadati</taxon>
        <taxon>Bacteroidota</taxon>
        <taxon>Flavobacteriia</taxon>
        <taxon>Flavobacteriales</taxon>
        <taxon>Flavobacteriaceae</taxon>
        <taxon>Flavobacterium</taxon>
    </lineage>
</organism>
<reference evidence="2" key="1">
    <citation type="journal article" date="2019" name="Int. J. Syst. Evol. Microbiol.">
        <title>The Global Catalogue of Microorganisms (GCM) 10K type strain sequencing project: providing services to taxonomists for standard genome sequencing and annotation.</title>
        <authorList>
            <consortium name="The Broad Institute Genomics Platform"/>
            <consortium name="The Broad Institute Genome Sequencing Center for Infectious Disease"/>
            <person name="Wu L."/>
            <person name="Ma J."/>
        </authorList>
    </citation>
    <scope>NUCLEOTIDE SEQUENCE [LARGE SCALE GENOMIC DNA]</scope>
    <source>
        <strain evidence="2">JCM 17337</strain>
    </source>
</reference>
<dbReference type="EMBL" id="BAABDU010000011">
    <property type="protein sequence ID" value="GAA3784010.1"/>
    <property type="molecule type" value="Genomic_DNA"/>
</dbReference>
<name>A0ABP7H781_9FLAO</name>
<gene>
    <name evidence="1" type="ORF">GCM10022423_46410</name>
</gene>
<keyword evidence="2" id="KW-1185">Reference proteome</keyword>
<proteinExistence type="predicted"/>
<dbReference type="Proteomes" id="UP001500748">
    <property type="component" value="Unassembled WGS sequence"/>
</dbReference>
<dbReference type="RefSeq" id="WP_345147272.1">
    <property type="nucleotide sequence ID" value="NZ_BAABDU010000011.1"/>
</dbReference>
<accession>A0ABP7H781</accession>
<evidence type="ECO:0000313" key="1">
    <source>
        <dbReference type="EMBL" id="GAA3784010.1"/>
    </source>
</evidence>
<comment type="caution">
    <text evidence="1">The sequence shown here is derived from an EMBL/GenBank/DDBJ whole genome shotgun (WGS) entry which is preliminary data.</text>
</comment>
<evidence type="ECO:0000313" key="2">
    <source>
        <dbReference type="Proteomes" id="UP001500748"/>
    </source>
</evidence>